<evidence type="ECO:0000256" key="2">
    <source>
        <dbReference type="ARBA" id="ARBA00022679"/>
    </source>
</evidence>
<reference evidence="4" key="1">
    <citation type="submission" date="2023-07" db="EMBL/GenBank/DDBJ databases">
        <title>30 novel species of actinomycetes from the DSMZ collection.</title>
        <authorList>
            <person name="Nouioui I."/>
        </authorList>
    </citation>
    <scope>NUCLEOTIDE SEQUENCE [LARGE SCALE GENOMIC DNA]</scope>
    <source>
        <strain evidence="4">DSM 44743</strain>
    </source>
</reference>
<protein>
    <submittedName>
        <fullName evidence="3">Glycosyltransferase family 4 protein</fullName>
        <ecNumber evidence="3">2.4.-.-</ecNumber>
    </submittedName>
</protein>
<dbReference type="Gene3D" id="3.40.50.2000">
    <property type="entry name" value="Glycogen Phosphorylase B"/>
    <property type="match status" value="2"/>
</dbReference>
<proteinExistence type="predicted"/>
<dbReference type="SUPFAM" id="SSF53756">
    <property type="entry name" value="UDP-Glycosyltransferase/glycogen phosphorylase"/>
    <property type="match status" value="1"/>
</dbReference>
<dbReference type="PANTHER" id="PTHR12526">
    <property type="entry name" value="GLYCOSYLTRANSFERASE"/>
    <property type="match status" value="1"/>
</dbReference>
<dbReference type="CDD" id="cd03801">
    <property type="entry name" value="GT4_PimA-like"/>
    <property type="match status" value="1"/>
</dbReference>
<evidence type="ECO:0000313" key="3">
    <source>
        <dbReference type="EMBL" id="MDT0330123.1"/>
    </source>
</evidence>
<evidence type="ECO:0000313" key="4">
    <source>
        <dbReference type="Proteomes" id="UP001183390"/>
    </source>
</evidence>
<dbReference type="RefSeq" id="WP_311512882.1">
    <property type="nucleotide sequence ID" value="NZ_JAVREP010000011.1"/>
</dbReference>
<evidence type="ECO:0000256" key="1">
    <source>
        <dbReference type="ARBA" id="ARBA00022676"/>
    </source>
</evidence>
<gene>
    <name evidence="3" type="ORF">RM479_17055</name>
</gene>
<dbReference type="EMBL" id="JAVREP010000011">
    <property type="protein sequence ID" value="MDT0330123.1"/>
    <property type="molecule type" value="Genomic_DNA"/>
</dbReference>
<dbReference type="EC" id="2.4.-.-" evidence="3"/>
<keyword evidence="2 3" id="KW-0808">Transferase</keyword>
<organism evidence="3 4">
    <name type="scientific">Nocardiopsis lambiniae</name>
    <dbReference type="NCBI Taxonomy" id="3075539"/>
    <lineage>
        <taxon>Bacteria</taxon>
        <taxon>Bacillati</taxon>
        <taxon>Actinomycetota</taxon>
        <taxon>Actinomycetes</taxon>
        <taxon>Streptosporangiales</taxon>
        <taxon>Nocardiopsidaceae</taxon>
        <taxon>Nocardiopsis</taxon>
    </lineage>
</organism>
<dbReference type="Proteomes" id="UP001183390">
    <property type="component" value="Unassembled WGS sequence"/>
</dbReference>
<accession>A0ABU2MBR2</accession>
<keyword evidence="4" id="KW-1185">Reference proteome</keyword>
<name>A0ABU2MBR2_9ACTN</name>
<dbReference type="Pfam" id="PF13692">
    <property type="entry name" value="Glyco_trans_1_4"/>
    <property type="match status" value="1"/>
</dbReference>
<sequence>MFAVPPALAPSGGHTYDRRLARALPRLRPVTVAGSWPRPDATARTALDEVLASAPDGETVLLDGLVACGVPEVVLPHATRLRIVVLVHLPLADETGTDPAQAADLETRERSVLRGAAAVIATSRTAARDLAARHDLPGVRAVPPGVDPAPATVPGDGSRLLCVASPTPRKGHDVLFSALDRVSDLPWTCVCVGPTPDDSDAWAERIRAGAQRFAGRVTLPGALVGDDLAAAYAAADLLTLPSRAETYGMVVTEALARAVPVLASEVGGIPEALGRDRAGRPPGLLVPPQDPEALATGLRRWLTEPDLRDRLRSSARLRRTDLTGWAEVARGVAAVLDPEEFR</sequence>
<dbReference type="GO" id="GO:0016757">
    <property type="term" value="F:glycosyltransferase activity"/>
    <property type="evidence" value="ECO:0007669"/>
    <property type="project" value="UniProtKB-KW"/>
</dbReference>
<keyword evidence="1 3" id="KW-0328">Glycosyltransferase</keyword>
<comment type="caution">
    <text evidence="3">The sequence shown here is derived from an EMBL/GenBank/DDBJ whole genome shotgun (WGS) entry which is preliminary data.</text>
</comment>
<dbReference type="PANTHER" id="PTHR12526:SF510">
    <property type="entry name" value="D-INOSITOL 3-PHOSPHATE GLYCOSYLTRANSFERASE"/>
    <property type="match status" value="1"/>
</dbReference>